<keyword evidence="4" id="KW-1185">Reference proteome</keyword>
<dbReference type="InterPro" id="IPR004843">
    <property type="entry name" value="Calcineurin-like_PHP"/>
</dbReference>
<dbReference type="EMBL" id="JAVDXZ010000001">
    <property type="protein sequence ID" value="MDR7329712.1"/>
    <property type="molecule type" value="Genomic_DNA"/>
</dbReference>
<dbReference type="Pfam" id="PF00149">
    <property type="entry name" value="Metallophos"/>
    <property type="match status" value="1"/>
</dbReference>
<proteinExistence type="predicted"/>
<dbReference type="GO" id="GO:0004527">
    <property type="term" value="F:exonuclease activity"/>
    <property type="evidence" value="ECO:0007669"/>
    <property type="project" value="UniProtKB-KW"/>
</dbReference>
<dbReference type="InterPro" id="IPR029052">
    <property type="entry name" value="Metallo-depent_PP-like"/>
</dbReference>
<sequence length="238" mass="25140">MSVRLAVTSDLHLGAANSPGLPWLVGTARRHAEDGARALVIAGDLVHRDVEVGGVVAPLVDALSAIAERLPVLFIYGNHDAAIGLADAMPPIDGAVAVDSVTPVEVRLPGVPLLFHCASVASDPDRRGIAEAFPVAPRPNGRVGVFHTSLHGGFHPVPCLPASVDQLASRNYEAWILGHIHHARVVTEQPPIFWPGQGDMRDLRVRPLPAASVTGSPGIHQTSTFRTSGRGRNVTSQR</sequence>
<evidence type="ECO:0000256" key="1">
    <source>
        <dbReference type="SAM" id="MobiDB-lite"/>
    </source>
</evidence>
<feature type="compositionally biased region" description="Polar residues" evidence="1">
    <location>
        <begin position="213"/>
        <end position="227"/>
    </location>
</feature>
<evidence type="ECO:0000313" key="3">
    <source>
        <dbReference type="EMBL" id="MDR7329712.1"/>
    </source>
</evidence>
<protein>
    <submittedName>
        <fullName evidence="3">DNA repair exonuclease SbcCD nuclease subunit</fullName>
    </submittedName>
</protein>
<keyword evidence="3" id="KW-0540">Nuclease</keyword>
<comment type="caution">
    <text evidence="3">The sequence shown here is derived from an EMBL/GenBank/DDBJ whole genome shotgun (WGS) entry which is preliminary data.</text>
</comment>
<dbReference type="PANTHER" id="PTHR30337">
    <property type="entry name" value="COMPONENT OF ATP-DEPENDENT DSDNA EXONUCLEASE"/>
    <property type="match status" value="1"/>
</dbReference>
<dbReference type="Gene3D" id="3.60.21.10">
    <property type="match status" value="1"/>
</dbReference>
<keyword evidence="3" id="KW-0269">Exonuclease</keyword>
<gene>
    <name evidence="3" type="ORF">J2S39_001388</name>
</gene>
<name>A0ABU1ZZM8_9CORY</name>
<dbReference type="SUPFAM" id="SSF56300">
    <property type="entry name" value="Metallo-dependent phosphatases"/>
    <property type="match status" value="1"/>
</dbReference>
<evidence type="ECO:0000313" key="4">
    <source>
        <dbReference type="Proteomes" id="UP001180840"/>
    </source>
</evidence>
<feature type="region of interest" description="Disordered" evidence="1">
    <location>
        <begin position="210"/>
        <end position="238"/>
    </location>
</feature>
<keyword evidence="3" id="KW-0378">Hydrolase</keyword>
<dbReference type="Proteomes" id="UP001180840">
    <property type="component" value="Unassembled WGS sequence"/>
</dbReference>
<dbReference type="RefSeq" id="WP_290194737.1">
    <property type="nucleotide sequence ID" value="NZ_CP047654.1"/>
</dbReference>
<organism evidence="3 4">
    <name type="scientific">Corynebacterium guangdongense</name>
    <dbReference type="NCBI Taxonomy" id="1783348"/>
    <lineage>
        <taxon>Bacteria</taxon>
        <taxon>Bacillati</taxon>
        <taxon>Actinomycetota</taxon>
        <taxon>Actinomycetes</taxon>
        <taxon>Mycobacteriales</taxon>
        <taxon>Corynebacteriaceae</taxon>
        <taxon>Corynebacterium</taxon>
    </lineage>
</organism>
<dbReference type="InterPro" id="IPR050535">
    <property type="entry name" value="DNA_Repair-Maintenance_Comp"/>
</dbReference>
<accession>A0ABU1ZZM8</accession>
<evidence type="ECO:0000259" key="2">
    <source>
        <dbReference type="Pfam" id="PF00149"/>
    </source>
</evidence>
<reference evidence="3" key="1">
    <citation type="submission" date="2023-07" db="EMBL/GenBank/DDBJ databases">
        <title>Sequencing the genomes of 1000 actinobacteria strains.</title>
        <authorList>
            <person name="Klenk H.-P."/>
        </authorList>
    </citation>
    <scope>NUCLEOTIDE SEQUENCE</scope>
    <source>
        <strain evidence="3">DSM 107476</strain>
    </source>
</reference>
<feature type="domain" description="Calcineurin-like phosphoesterase" evidence="2">
    <location>
        <begin position="4"/>
        <end position="85"/>
    </location>
</feature>